<dbReference type="GO" id="GO:0046910">
    <property type="term" value="F:pectinesterase inhibitor activity"/>
    <property type="evidence" value="ECO:0007669"/>
    <property type="project" value="InterPro"/>
</dbReference>
<comment type="caution">
    <text evidence="5">The sequence shown here is derived from an EMBL/GenBank/DDBJ whole genome shotgun (WGS) entry which is preliminary data.</text>
</comment>
<comment type="similarity">
    <text evidence="3">Belongs to the PMEI family.</text>
</comment>
<protein>
    <recommendedName>
        <fullName evidence="4">Pectinesterase inhibitor domain-containing protein</fullName>
    </recommendedName>
</protein>
<dbReference type="Gene3D" id="1.20.140.40">
    <property type="entry name" value="Invertase/pectin methylesterase inhibitor family protein"/>
    <property type="match status" value="1"/>
</dbReference>
<dbReference type="AlphaFoldDB" id="A0A9Q1LDX5"/>
<keyword evidence="6" id="KW-1185">Reference proteome</keyword>
<dbReference type="Pfam" id="PF04043">
    <property type="entry name" value="PMEI"/>
    <property type="match status" value="1"/>
</dbReference>
<dbReference type="Proteomes" id="UP001152561">
    <property type="component" value="Unassembled WGS sequence"/>
</dbReference>
<evidence type="ECO:0000256" key="2">
    <source>
        <dbReference type="ARBA" id="ARBA00023157"/>
    </source>
</evidence>
<keyword evidence="1" id="KW-0732">Signal</keyword>
<keyword evidence="2" id="KW-1015">Disulfide bond</keyword>
<dbReference type="NCBIfam" id="TIGR01614">
    <property type="entry name" value="PME_inhib"/>
    <property type="match status" value="1"/>
</dbReference>
<sequence length="193" mass="20521">MNKICIDLFDQGLFSNPTISNTFEFGSIRTIEVVLLVTPSKSDNISDVCDKAQDPNFCTSTLGSAPGAKTATTAGLEEITLSLTEASATATNNKIQELLAGTKDPNLQALFTQCGIDYKDASIKLQQAKNYLANKQFVELAFTANGISNDGITCESSFEKGGVTSPITQQNNELSSFSDIIRVIAHILAGGSL</sequence>
<dbReference type="InterPro" id="IPR006501">
    <property type="entry name" value="Pectinesterase_inhib_dom"/>
</dbReference>
<dbReference type="EMBL" id="JAJAGQ010000020">
    <property type="protein sequence ID" value="KAJ8532847.1"/>
    <property type="molecule type" value="Genomic_DNA"/>
</dbReference>
<gene>
    <name evidence="5" type="ORF">K7X08_015736</name>
</gene>
<dbReference type="OrthoDB" id="764172at2759"/>
<evidence type="ECO:0000256" key="1">
    <source>
        <dbReference type="ARBA" id="ARBA00022729"/>
    </source>
</evidence>
<name>A0A9Q1LDX5_9SOLA</name>
<organism evidence="5 6">
    <name type="scientific">Anisodus acutangulus</name>
    <dbReference type="NCBI Taxonomy" id="402998"/>
    <lineage>
        <taxon>Eukaryota</taxon>
        <taxon>Viridiplantae</taxon>
        <taxon>Streptophyta</taxon>
        <taxon>Embryophyta</taxon>
        <taxon>Tracheophyta</taxon>
        <taxon>Spermatophyta</taxon>
        <taxon>Magnoliopsida</taxon>
        <taxon>eudicotyledons</taxon>
        <taxon>Gunneridae</taxon>
        <taxon>Pentapetalae</taxon>
        <taxon>asterids</taxon>
        <taxon>lamiids</taxon>
        <taxon>Solanales</taxon>
        <taxon>Solanaceae</taxon>
        <taxon>Solanoideae</taxon>
        <taxon>Hyoscyameae</taxon>
        <taxon>Anisodus</taxon>
    </lineage>
</organism>
<dbReference type="InterPro" id="IPR034086">
    <property type="entry name" value="PMEI_plant"/>
</dbReference>
<dbReference type="InterPro" id="IPR052421">
    <property type="entry name" value="PCW_Enzyme_Inhibitor"/>
</dbReference>
<evidence type="ECO:0000313" key="6">
    <source>
        <dbReference type="Proteomes" id="UP001152561"/>
    </source>
</evidence>
<dbReference type="PANTHER" id="PTHR36710:SF18">
    <property type="entry name" value="PECTINESTERASE INHIBITOR 5-RELATED"/>
    <property type="match status" value="1"/>
</dbReference>
<dbReference type="SMART" id="SM00856">
    <property type="entry name" value="PMEI"/>
    <property type="match status" value="1"/>
</dbReference>
<evidence type="ECO:0000256" key="3">
    <source>
        <dbReference type="ARBA" id="ARBA00038471"/>
    </source>
</evidence>
<dbReference type="FunFam" id="1.20.140.40:FF:000008">
    <property type="entry name" value="Invertase/pectin methylesterase inhibitor family protein"/>
    <property type="match status" value="1"/>
</dbReference>
<dbReference type="PANTHER" id="PTHR36710">
    <property type="entry name" value="PECTINESTERASE INHIBITOR-LIKE"/>
    <property type="match status" value="1"/>
</dbReference>
<proteinExistence type="inferred from homology"/>
<accession>A0A9Q1LDX5</accession>
<reference evidence="6" key="1">
    <citation type="journal article" date="2023" name="Proc. Natl. Acad. Sci. U.S.A.">
        <title>Genomic and structural basis for evolution of tropane alkaloid biosynthesis.</title>
        <authorList>
            <person name="Wanga Y.-J."/>
            <person name="Taina T."/>
            <person name="Yua J.-Y."/>
            <person name="Lia J."/>
            <person name="Xua B."/>
            <person name="Chenc J."/>
            <person name="D'Auriad J.C."/>
            <person name="Huanga J.-P."/>
            <person name="Huanga S.-X."/>
        </authorList>
    </citation>
    <scope>NUCLEOTIDE SEQUENCE [LARGE SCALE GENOMIC DNA]</scope>
    <source>
        <strain evidence="6">cv. KIB-2019</strain>
    </source>
</reference>
<evidence type="ECO:0000259" key="4">
    <source>
        <dbReference type="SMART" id="SM00856"/>
    </source>
</evidence>
<dbReference type="CDD" id="cd15797">
    <property type="entry name" value="PMEI"/>
    <property type="match status" value="1"/>
</dbReference>
<dbReference type="InterPro" id="IPR035513">
    <property type="entry name" value="Invertase/methylesterase_inhib"/>
</dbReference>
<evidence type="ECO:0000313" key="5">
    <source>
        <dbReference type="EMBL" id="KAJ8532847.1"/>
    </source>
</evidence>
<feature type="domain" description="Pectinesterase inhibitor" evidence="4">
    <location>
        <begin position="40"/>
        <end position="184"/>
    </location>
</feature>
<dbReference type="SUPFAM" id="SSF101148">
    <property type="entry name" value="Plant invertase/pectin methylesterase inhibitor"/>
    <property type="match status" value="1"/>
</dbReference>